<keyword evidence="2" id="KW-0547">Nucleotide-binding</keyword>
<gene>
    <name evidence="7" type="ORF">E1161_20080</name>
</gene>
<dbReference type="OrthoDB" id="9810191at2"/>
<dbReference type="EMBL" id="SMKV01000028">
    <property type="protein sequence ID" value="TDC90011.1"/>
    <property type="molecule type" value="Genomic_DNA"/>
</dbReference>
<dbReference type="SUPFAM" id="SSF52374">
    <property type="entry name" value="Nucleotidylyl transferase"/>
    <property type="match status" value="1"/>
</dbReference>
<protein>
    <recommendedName>
        <fullName evidence="6">Aminoacyl-tRNA synthetase class Ia domain-containing protein</fullName>
    </recommendedName>
</protein>
<dbReference type="InterPro" id="IPR014729">
    <property type="entry name" value="Rossmann-like_a/b/a_fold"/>
</dbReference>
<feature type="domain" description="Aminoacyl-tRNA synthetase class Ia" evidence="6">
    <location>
        <begin position="45"/>
        <end position="77"/>
    </location>
</feature>
<evidence type="ECO:0000256" key="3">
    <source>
        <dbReference type="ARBA" id="ARBA00022840"/>
    </source>
</evidence>
<dbReference type="InterPro" id="IPR002300">
    <property type="entry name" value="aa-tRNA-synth_Ia"/>
</dbReference>
<evidence type="ECO:0000256" key="5">
    <source>
        <dbReference type="ARBA" id="ARBA00023146"/>
    </source>
</evidence>
<accession>A0A4R4UEI3</accession>
<dbReference type="Pfam" id="PF00133">
    <property type="entry name" value="tRNA-synt_1"/>
    <property type="match status" value="1"/>
</dbReference>
<dbReference type="Proteomes" id="UP000294744">
    <property type="component" value="Unassembled WGS sequence"/>
</dbReference>
<dbReference type="RefSeq" id="WP_132625555.1">
    <property type="nucleotide sequence ID" value="NZ_SMKV01000028.1"/>
</dbReference>
<keyword evidence="3" id="KW-0067">ATP-binding</keyword>
<keyword evidence="1" id="KW-0436">Ligase</keyword>
<keyword evidence="4" id="KW-0648">Protein biosynthesis</keyword>
<evidence type="ECO:0000256" key="4">
    <source>
        <dbReference type="ARBA" id="ARBA00022917"/>
    </source>
</evidence>
<dbReference type="GO" id="GO:0005524">
    <property type="term" value="F:ATP binding"/>
    <property type="evidence" value="ECO:0007669"/>
    <property type="project" value="UniProtKB-KW"/>
</dbReference>
<reference evidence="7 8" key="1">
    <citation type="submission" date="2019-03" db="EMBL/GenBank/DDBJ databases">
        <title>Draft genome sequences of novel Actinobacteria.</title>
        <authorList>
            <person name="Sahin N."/>
            <person name="Ay H."/>
            <person name="Saygin H."/>
        </authorList>
    </citation>
    <scope>NUCLEOTIDE SEQUENCE [LARGE SCALE GENOMIC DNA]</scope>
    <source>
        <strain evidence="7 8">16K404</strain>
    </source>
</reference>
<evidence type="ECO:0000313" key="8">
    <source>
        <dbReference type="Proteomes" id="UP000294744"/>
    </source>
</evidence>
<proteinExistence type="predicted"/>
<evidence type="ECO:0000313" key="7">
    <source>
        <dbReference type="EMBL" id="TDC90011.1"/>
    </source>
</evidence>
<organism evidence="7 8">
    <name type="scientific">Saccharopolyspora aridisoli</name>
    <dbReference type="NCBI Taxonomy" id="2530385"/>
    <lineage>
        <taxon>Bacteria</taxon>
        <taxon>Bacillati</taxon>
        <taxon>Actinomycetota</taxon>
        <taxon>Actinomycetes</taxon>
        <taxon>Pseudonocardiales</taxon>
        <taxon>Pseudonocardiaceae</taxon>
        <taxon>Saccharopolyspora</taxon>
    </lineage>
</organism>
<dbReference type="AlphaFoldDB" id="A0A4R4UEI3"/>
<evidence type="ECO:0000259" key="6">
    <source>
        <dbReference type="Pfam" id="PF00133"/>
    </source>
</evidence>
<evidence type="ECO:0000256" key="2">
    <source>
        <dbReference type="ARBA" id="ARBA00022741"/>
    </source>
</evidence>
<dbReference type="GO" id="GO:0006418">
    <property type="term" value="P:tRNA aminoacylation for protein translation"/>
    <property type="evidence" value="ECO:0007669"/>
    <property type="project" value="InterPro"/>
</dbReference>
<keyword evidence="5" id="KW-0030">Aminoacyl-tRNA synthetase</keyword>
<evidence type="ECO:0000256" key="1">
    <source>
        <dbReference type="ARBA" id="ARBA00022598"/>
    </source>
</evidence>
<sequence>MRTASAFHPLASAIDLPEAERRRIEWWREHPVRPGTRLVEARVREDVFSRFRTMEGFRVPRRTGWDCHGLPVEPAVEC</sequence>
<comment type="caution">
    <text evidence="7">The sequence shown here is derived from an EMBL/GenBank/DDBJ whole genome shotgun (WGS) entry which is preliminary data.</text>
</comment>
<dbReference type="GO" id="GO:0004812">
    <property type="term" value="F:aminoacyl-tRNA ligase activity"/>
    <property type="evidence" value="ECO:0007669"/>
    <property type="project" value="UniProtKB-KW"/>
</dbReference>
<dbReference type="Gene3D" id="3.40.50.620">
    <property type="entry name" value="HUPs"/>
    <property type="match status" value="1"/>
</dbReference>
<keyword evidence="8" id="KW-1185">Reference proteome</keyword>
<name>A0A4R4UEI3_9PSEU</name>